<dbReference type="Gene3D" id="1.10.3720.10">
    <property type="entry name" value="MetI-like"/>
    <property type="match status" value="1"/>
</dbReference>
<dbReference type="PANTHER" id="PTHR43163">
    <property type="entry name" value="DIPEPTIDE TRANSPORT SYSTEM PERMEASE PROTEIN DPPB-RELATED"/>
    <property type="match status" value="1"/>
</dbReference>
<evidence type="ECO:0000259" key="8">
    <source>
        <dbReference type="PROSITE" id="PS50928"/>
    </source>
</evidence>
<evidence type="ECO:0000256" key="2">
    <source>
        <dbReference type="ARBA" id="ARBA00022448"/>
    </source>
</evidence>
<dbReference type="SUPFAM" id="SSF161098">
    <property type="entry name" value="MetI-like"/>
    <property type="match status" value="1"/>
</dbReference>
<keyword evidence="5 7" id="KW-1133">Transmembrane helix</keyword>
<dbReference type="InterPro" id="IPR000515">
    <property type="entry name" value="MetI-like"/>
</dbReference>
<evidence type="ECO:0000256" key="3">
    <source>
        <dbReference type="ARBA" id="ARBA00022475"/>
    </source>
</evidence>
<feature type="transmembrane region" description="Helical" evidence="7">
    <location>
        <begin position="154"/>
        <end position="177"/>
    </location>
</feature>
<keyword evidence="6 7" id="KW-0472">Membrane</keyword>
<dbReference type="EMBL" id="CAFBNE010000085">
    <property type="protein sequence ID" value="CAB4962795.1"/>
    <property type="molecule type" value="Genomic_DNA"/>
</dbReference>
<evidence type="ECO:0000256" key="5">
    <source>
        <dbReference type="ARBA" id="ARBA00022989"/>
    </source>
</evidence>
<dbReference type="AlphaFoldDB" id="A0A6J7L4I4"/>
<accession>A0A6J7L4I4</accession>
<evidence type="ECO:0000256" key="7">
    <source>
        <dbReference type="SAM" id="Phobius"/>
    </source>
</evidence>
<comment type="subcellular location">
    <subcellularLocation>
        <location evidence="1">Cell membrane</location>
        <topology evidence="1">Multi-pass membrane protein</topology>
    </subcellularLocation>
</comment>
<evidence type="ECO:0000256" key="1">
    <source>
        <dbReference type="ARBA" id="ARBA00004651"/>
    </source>
</evidence>
<evidence type="ECO:0000256" key="4">
    <source>
        <dbReference type="ARBA" id="ARBA00022692"/>
    </source>
</evidence>
<dbReference type="PROSITE" id="PS50928">
    <property type="entry name" value="ABC_TM1"/>
    <property type="match status" value="1"/>
</dbReference>
<feature type="transmembrane region" description="Helical" evidence="7">
    <location>
        <begin position="12"/>
        <end position="34"/>
    </location>
</feature>
<protein>
    <submittedName>
        <fullName evidence="9">Unannotated protein</fullName>
    </submittedName>
</protein>
<dbReference type="Pfam" id="PF00528">
    <property type="entry name" value="BPD_transp_1"/>
    <property type="match status" value="1"/>
</dbReference>
<feature type="domain" description="ABC transmembrane type-1" evidence="8">
    <location>
        <begin position="115"/>
        <end position="324"/>
    </location>
</feature>
<organism evidence="9">
    <name type="scientific">freshwater metagenome</name>
    <dbReference type="NCBI Taxonomy" id="449393"/>
    <lineage>
        <taxon>unclassified sequences</taxon>
        <taxon>metagenomes</taxon>
        <taxon>ecological metagenomes</taxon>
    </lineage>
</organism>
<feature type="transmembrane region" description="Helical" evidence="7">
    <location>
        <begin position="301"/>
        <end position="327"/>
    </location>
</feature>
<dbReference type="PANTHER" id="PTHR43163:SF6">
    <property type="entry name" value="DIPEPTIDE TRANSPORT SYSTEM PERMEASE PROTEIN DPPB-RELATED"/>
    <property type="match status" value="1"/>
</dbReference>
<keyword evidence="4 7" id="KW-0812">Transmembrane</keyword>
<keyword evidence="2" id="KW-0813">Transport</keyword>
<feature type="transmembrane region" description="Helical" evidence="7">
    <location>
        <begin position="256"/>
        <end position="281"/>
    </location>
</feature>
<proteinExistence type="predicted"/>
<evidence type="ECO:0000256" key="6">
    <source>
        <dbReference type="ARBA" id="ARBA00023136"/>
    </source>
</evidence>
<name>A0A6J7L4I4_9ZZZZ</name>
<dbReference type="GO" id="GO:0055085">
    <property type="term" value="P:transmembrane transport"/>
    <property type="evidence" value="ECO:0007669"/>
    <property type="project" value="InterPro"/>
</dbReference>
<keyword evidence="3" id="KW-1003">Cell membrane</keyword>
<reference evidence="9" key="1">
    <citation type="submission" date="2020-05" db="EMBL/GenBank/DDBJ databases">
        <authorList>
            <person name="Chiriac C."/>
            <person name="Salcher M."/>
            <person name="Ghai R."/>
            <person name="Kavagutti S V."/>
        </authorList>
    </citation>
    <scope>NUCLEOTIDE SEQUENCE</scope>
</reference>
<dbReference type="CDD" id="cd06261">
    <property type="entry name" value="TM_PBP2"/>
    <property type="match status" value="1"/>
</dbReference>
<dbReference type="Pfam" id="PF19300">
    <property type="entry name" value="BPD_transp_1_N"/>
    <property type="match status" value="1"/>
</dbReference>
<gene>
    <name evidence="9" type="ORF">UFOPK3772_02330</name>
</gene>
<sequence>MIRRLSTYVIRRVLSMILLLVLLSLVVFILFSLLPADPARLTCGKSCTPEIIEANRHRLGLDMPVLAQYWEFVKGIFVGRTYAANSPDPVQCSAPCLGYSFKRGEEVFVLIKDRLPATIWLAFGAFVLWLAAGISLGIYSALRRGRWQDRSVMGVALVGYSLPSFFIGLVAIFFIIIRWQLLPFPSYISPLENPVQFLQTMILPWIILATLYAAFYMRLTRNQMLEVLGDDYIRTARAKGLPERVVIRKHALRAGLTPIVTAAGLDLAGLLGGAIITESIFSLPGIGSLAVNSVNDADLPLIVGITLVAATFIIFANLIVDLLYAVIDPRVRLS</sequence>
<evidence type="ECO:0000313" key="9">
    <source>
        <dbReference type="EMBL" id="CAB4962795.1"/>
    </source>
</evidence>
<dbReference type="GO" id="GO:0005886">
    <property type="term" value="C:plasma membrane"/>
    <property type="evidence" value="ECO:0007669"/>
    <property type="project" value="UniProtKB-SubCell"/>
</dbReference>
<feature type="transmembrane region" description="Helical" evidence="7">
    <location>
        <begin position="197"/>
        <end position="215"/>
    </location>
</feature>
<dbReference type="InterPro" id="IPR045621">
    <property type="entry name" value="BPD_transp_1_N"/>
</dbReference>
<dbReference type="InterPro" id="IPR035906">
    <property type="entry name" value="MetI-like_sf"/>
</dbReference>
<feature type="transmembrane region" description="Helical" evidence="7">
    <location>
        <begin position="119"/>
        <end position="142"/>
    </location>
</feature>